<keyword evidence="4" id="KW-0812">Transmembrane</keyword>
<comment type="subcellular location">
    <subcellularLocation>
        <location evidence="1">Cell membrane</location>
        <topology evidence="1">Single-pass membrane protein</topology>
    </subcellularLocation>
</comment>
<dbReference type="AlphaFoldDB" id="A0AAD8X835"/>
<gene>
    <name evidence="9" type="ORF">QYE76_014364</name>
</gene>
<dbReference type="Proteomes" id="UP001231189">
    <property type="component" value="Unassembled WGS sequence"/>
</dbReference>
<dbReference type="Pfam" id="PF08137">
    <property type="entry name" value="DVL"/>
    <property type="match status" value="1"/>
</dbReference>
<comment type="caution">
    <text evidence="9">The sequence shown here is derived from an EMBL/GenBank/DDBJ whole genome shotgun (WGS) entry which is preliminary data.</text>
</comment>
<dbReference type="PANTHER" id="PTHR33102">
    <property type="entry name" value="DVL19-RELATED-RELATED"/>
    <property type="match status" value="1"/>
</dbReference>
<dbReference type="GO" id="GO:0048367">
    <property type="term" value="P:shoot system development"/>
    <property type="evidence" value="ECO:0007669"/>
    <property type="project" value="UniProtKB-ARBA"/>
</dbReference>
<evidence type="ECO:0000313" key="9">
    <source>
        <dbReference type="EMBL" id="KAK1697667.1"/>
    </source>
</evidence>
<keyword evidence="3" id="KW-1003">Cell membrane</keyword>
<feature type="region of interest" description="Disordered" evidence="8">
    <location>
        <begin position="1"/>
        <end position="43"/>
    </location>
</feature>
<name>A0AAD8X835_LOLMU</name>
<organism evidence="9 10">
    <name type="scientific">Lolium multiflorum</name>
    <name type="common">Italian ryegrass</name>
    <name type="synonym">Lolium perenne subsp. multiflorum</name>
    <dbReference type="NCBI Taxonomy" id="4521"/>
    <lineage>
        <taxon>Eukaryota</taxon>
        <taxon>Viridiplantae</taxon>
        <taxon>Streptophyta</taxon>
        <taxon>Embryophyta</taxon>
        <taxon>Tracheophyta</taxon>
        <taxon>Spermatophyta</taxon>
        <taxon>Magnoliopsida</taxon>
        <taxon>Liliopsida</taxon>
        <taxon>Poales</taxon>
        <taxon>Poaceae</taxon>
        <taxon>BOP clade</taxon>
        <taxon>Pooideae</taxon>
        <taxon>Poodae</taxon>
        <taxon>Poeae</taxon>
        <taxon>Poeae Chloroplast Group 2 (Poeae type)</taxon>
        <taxon>Loliodinae</taxon>
        <taxon>Loliinae</taxon>
        <taxon>Lolium</taxon>
    </lineage>
</organism>
<dbReference type="EMBL" id="JAUUTY010000001">
    <property type="protein sequence ID" value="KAK1697667.1"/>
    <property type="molecule type" value="Genomic_DNA"/>
</dbReference>
<keyword evidence="5" id="KW-1133">Transmembrane helix</keyword>
<proteinExistence type="inferred from homology"/>
<evidence type="ECO:0000313" key="10">
    <source>
        <dbReference type="Proteomes" id="UP001231189"/>
    </source>
</evidence>
<dbReference type="InterPro" id="IPR012552">
    <property type="entry name" value="DVL"/>
</dbReference>
<dbReference type="GO" id="GO:0005886">
    <property type="term" value="C:plasma membrane"/>
    <property type="evidence" value="ECO:0007669"/>
    <property type="project" value="UniProtKB-SubCell"/>
</dbReference>
<evidence type="ECO:0000256" key="6">
    <source>
        <dbReference type="ARBA" id="ARBA00023136"/>
    </source>
</evidence>
<feature type="compositionally biased region" description="Basic and acidic residues" evidence="8">
    <location>
        <begin position="1"/>
        <end position="10"/>
    </location>
</feature>
<evidence type="ECO:0000256" key="8">
    <source>
        <dbReference type="SAM" id="MobiDB-lite"/>
    </source>
</evidence>
<keyword evidence="6" id="KW-0472">Membrane</keyword>
<evidence type="ECO:0000256" key="3">
    <source>
        <dbReference type="ARBA" id="ARBA00022475"/>
    </source>
</evidence>
<reference evidence="9" key="1">
    <citation type="submission" date="2023-07" db="EMBL/GenBank/DDBJ databases">
        <title>A chromosome-level genome assembly of Lolium multiflorum.</title>
        <authorList>
            <person name="Chen Y."/>
            <person name="Copetti D."/>
            <person name="Kolliker R."/>
            <person name="Studer B."/>
        </authorList>
    </citation>
    <scope>NUCLEOTIDE SEQUENCE</scope>
    <source>
        <strain evidence="9">02402/16</strain>
        <tissue evidence="9">Leaf</tissue>
    </source>
</reference>
<comment type="similarity">
    <text evidence="7">Belongs to the DVL/RTFL small polypeptides family.</text>
</comment>
<evidence type="ECO:0000256" key="4">
    <source>
        <dbReference type="ARBA" id="ARBA00022692"/>
    </source>
</evidence>
<evidence type="ECO:0000256" key="7">
    <source>
        <dbReference type="ARBA" id="ARBA00024340"/>
    </source>
</evidence>
<evidence type="ECO:0008006" key="11">
    <source>
        <dbReference type="Google" id="ProtNLM"/>
    </source>
</evidence>
<evidence type="ECO:0000256" key="5">
    <source>
        <dbReference type="ARBA" id="ARBA00022989"/>
    </source>
</evidence>
<keyword evidence="2" id="KW-0217">Developmental protein</keyword>
<dbReference type="GO" id="GO:0008285">
    <property type="term" value="P:negative regulation of cell population proliferation"/>
    <property type="evidence" value="ECO:0007669"/>
    <property type="project" value="InterPro"/>
</dbReference>
<keyword evidence="10" id="KW-1185">Reference proteome</keyword>
<protein>
    <recommendedName>
        <fullName evidence="11">ROTUNDIFOLIA like 8</fullName>
    </recommendedName>
</protein>
<evidence type="ECO:0000256" key="1">
    <source>
        <dbReference type="ARBA" id="ARBA00004162"/>
    </source>
</evidence>
<sequence length="76" mass="8616">MELRAGDGKCRLSTKRSGKQGPMAAQVDGGKSESGGSSSSSFRRRCTRLIREQRVRFYIARRCVAMLACWRERDYP</sequence>
<dbReference type="InterPro" id="IPR051525">
    <property type="entry name" value="DVL_RTFL_regulatory"/>
</dbReference>
<evidence type="ECO:0000256" key="2">
    <source>
        <dbReference type="ARBA" id="ARBA00022473"/>
    </source>
</evidence>
<accession>A0AAD8X835</accession>